<dbReference type="PANTHER" id="PTHR43811">
    <property type="entry name" value="FKBP-TYPE PEPTIDYL-PROLYL CIS-TRANS ISOMERASE FKPA"/>
    <property type="match status" value="1"/>
</dbReference>
<feature type="region of interest" description="Disordered" evidence="6">
    <location>
        <begin position="130"/>
        <end position="153"/>
    </location>
</feature>
<evidence type="ECO:0000259" key="7">
    <source>
        <dbReference type="PROSITE" id="PS50059"/>
    </source>
</evidence>
<dbReference type="EC" id="5.2.1.8" evidence="2 5"/>
<dbReference type="Proteomes" id="UP001385951">
    <property type="component" value="Unassembled WGS sequence"/>
</dbReference>
<keyword evidence="4 5" id="KW-0413">Isomerase</keyword>
<evidence type="ECO:0000256" key="1">
    <source>
        <dbReference type="ARBA" id="ARBA00000971"/>
    </source>
</evidence>
<dbReference type="SUPFAM" id="SSF54534">
    <property type="entry name" value="FKBP-like"/>
    <property type="match status" value="1"/>
</dbReference>
<evidence type="ECO:0000256" key="5">
    <source>
        <dbReference type="PROSITE-ProRule" id="PRU00277"/>
    </source>
</evidence>
<feature type="compositionally biased region" description="Basic and acidic residues" evidence="6">
    <location>
        <begin position="70"/>
        <end position="89"/>
    </location>
</feature>
<dbReference type="InterPro" id="IPR046357">
    <property type="entry name" value="PPIase_dom_sf"/>
</dbReference>
<comment type="catalytic activity">
    <reaction evidence="1 5">
        <text>[protein]-peptidylproline (omega=180) = [protein]-peptidylproline (omega=0)</text>
        <dbReference type="Rhea" id="RHEA:16237"/>
        <dbReference type="Rhea" id="RHEA-COMP:10747"/>
        <dbReference type="Rhea" id="RHEA-COMP:10748"/>
        <dbReference type="ChEBI" id="CHEBI:83833"/>
        <dbReference type="ChEBI" id="CHEBI:83834"/>
        <dbReference type="EC" id="5.2.1.8"/>
    </reaction>
</comment>
<dbReference type="AlphaFoldDB" id="A0AAW0FCC2"/>
<evidence type="ECO:0000256" key="2">
    <source>
        <dbReference type="ARBA" id="ARBA00013194"/>
    </source>
</evidence>
<dbReference type="GO" id="GO:0003755">
    <property type="term" value="F:peptidyl-prolyl cis-trans isomerase activity"/>
    <property type="evidence" value="ECO:0007669"/>
    <property type="project" value="UniProtKB-KW"/>
</dbReference>
<evidence type="ECO:0000313" key="8">
    <source>
        <dbReference type="EMBL" id="KAK7677607.1"/>
    </source>
</evidence>
<dbReference type="Pfam" id="PF17800">
    <property type="entry name" value="NPL"/>
    <property type="match status" value="1"/>
</dbReference>
<feature type="domain" description="PPIase FKBP-type" evidence="7">
    <location>
        <begin position="176"/>
        <end position="261"/>
    </location>
</feature>
<protein>
    <recommendedName>
        <fullName evidence="2 5">peptidylprolyl isomerase</fullName>
        <ecNumber evidence="2 5">5.2.1.8</ecNumber>
    </recommendedName>
</protein>
<evidence type="ECO:0000256" key="6">
    <source>
        <dbReference type="SAM" id="MobiDB-lite"/>
    </source>
</evidence>
<keyword evidence="3 5" id="KW-0697">Rotamase</keyword>
<dbReference type="PROSITE" id="PS50059">
    <property type="entry name" value="FKBP_PPIASE"/>
    <property type="match status" value="1"/>
</dbReference>
<dbReference type="PANTHER" id="PTHR43811:SF19">
    <property type="entry name" value="39 KDA FK506-BINDING NUCLEAR PROTEIN"/>
    <property type="match status" value="1"/>
</dbReference>
<feature type="region of interest" description="Disordered" evidence="6">
    <location>
        <begin position="59"/>
        <end position="97"/>
    </location>
</feature>
<evidence type="ECO:0000313" key="10">
    <source>
        <dbReference type="Proteomes" id="UP001385951"/>
    </source>
</evidence>
<evidence type="ECO:0000256" key="4">
    <source>
        <dbReference type="ARBA" id="ARBA00023235"/>
    </source>
</evidence>
<dbReference type="EMBL" id="JASBNA010000085">
    <property type="protein sequence ID" value="KAK7677617.1"/>
    <property type="molecule type" value="Genomic_DNA"/>
</dbReference>
<keyword evidence="10" id="KW-1185">Reference proteome</keyword>
<organism evidence="9 10">
    <name type="scientific">Cerrena zonata</name>
    <dbReference type="NCBI Taxonomy" id="2478898"/>
    <lineage>
        <taxon>Eukaryota</taxon>
        <taxon>Fungi</taxon>
        <taxon>Dikarya</taxon>
        <taxon>Basidiomycota</taxon>
        <taxon>Agaricomycotina</taxon>
        <taxon>Agaricomycetes</taxon>
        <taxon>Polyporales</taxon>
        <taxon>Cerrenaceae</taxon>
        <taxon>Cerrena</taxon>
    </lineage>
</organism>
<dbReference type="EMBL" id="JASBNA010000085">
    <property type="protein sequence ID" value="KAK7677607.1"/>
    <property type="molecule type" value="Genomic_DNA"/>
</dbReference>
<dbReference type="InterPro" id="IPR001179">
    <property type="entry name" value="PPIase_FKBP_dom"/>
</dbReference>
<dbReference type="Gene3D" id="3.10.50.40">
    <property type="match status" value="1"/>
</dbReference>
<accession>A0AAW0FCC2</accession>
<name>A0AAW0FCC2_9APHY</name>
<evidence type="ECO:0000256" key="3">
    <source>
        <dbReference type="ARBA" id="ARBA00023110"/>
    </source>
</evidence>
<sequence>MSASGLEVTICSLTPGQQEQYSTQILLPAQGEYIITLHGVNPISLIGFKSEVSLVQTKPNENSNAVDPTEAPRKRPRTEDSENSRHLDQVDSTQLHIKPQQMPTRVKKFADPLHISSSRMVTPSNAQQTLPVPILNKDGDRTSKPVATSDAGAPIPAPQVIIVDHSPGEGDGAAQGDVLEIFYRLLVGNLEIDSRKQEPAFRLCLGQGSMLKAFESSLVGLKLDGERQITIPPELGYGKEGNGNIPPDATLCYQVKLLRLNPSRANSKSTD</sequence>
<dbReference type="InterPro" id="IPR041232">
    <property type="entry name" value="NPL"/>
</dbReference>
<evidence type="ECO:0000313" key="9">
    <source>
        <dbReference type="EMBL" id="KAK7677617.1"/>
    </source>
</evidence>
<gene>
    <name evidence="8" type="ORF">QCA50_019418</name>
    <name evidence="9" type="ORF">QCA50_019428</name>
</gene>
<comment type="caution">
    <text evidence="9">The sequence shown here is derived from an EMBL/GenBank/DDBJ whole genome shotgun (WGS) entry which is preliminary data.</text>
</comment>
<reference evidence="9 10" key="1">
    <citation type="submission" date="2022-09" db="EMBL/GenBank/DDBJ databases">
        <authorList>
            <person name="Palmer J.M."/>
        </authorList>
    </citation>
    <scope>NUCLEOTIDE SEQUENCE [LARGE SCALE GENOMIC DNA]</scope>
    <source>
        <strain evidence="9 10">DSM 7382</strain>
    </source>
</reference>
<proteinExistence type="predicted"/>
<dbReference type="Pfam" id="PF00254">
    <property type="entry name" value="FKBP_C"/>
    <property type="match status" value="1"/>
</dbReference>